<reference evidence="1" key="1">
    <citation type="submission" date="2019-11" db="EMBL/GenBank/DDBJ databases">
        <title>Leishmania tarentolae CDS.</title>
        <authorList>
            <person name="Goto Y."/>
            <person name="Yamagishi J."/>
        </authorList>
    </citation>
    <scope>NUCLEOTIDE SEQUENCE [LARGE SCALE GENOMIC DNA]</scope>
    <source>
        <strain evidence="1">Parrot Tar II</strain>
    </source>
</reference>
<gene>
    <name evidence="1" type="ORF">LtaPh_2310051</name>
</gene>
<sequence length="119" mass="12826">MSPADAAPLSGGDSCNPLQRSEVSAMWRCWRRRWGSGWRCVGATCDSVHSCTVHMMGSVPAVLERTPHPALALPTCVRSECHPEWDAPGVATGAVGAAVRQPARCVCARVVQSLRQRRC</sequence>
<dbReference type="AlphaFoldDB" id="A0A640KI55"/>
<protein>
    <submittedName>
        <fullName evidence="1">Unspecified product</fullName>
    </submittedName>
</protein>
<organism evidence="1 2">
    <name type="scientific">Leishmania tarentolae</name>
    <name type="common">Sauroleishmania tarentolae</name>
    <dbReference type="NCBI Taxonomy" id="5689"/>
    <lineage>
        <taxon>Eukaryota</taxon>
        <taxon>Discoba</taxon>
        <taxon>Euglenozoa</taxon>
        <taxon>Kinetoplastea</taxon>
        <taxon>Metakinetoplastina</taxon>
        <taxon>Trypanosomatida</taxon>
        <taxon>Trypanosomatidae</taxon>
        <taxon>Leishmaniinae</taxon>
        <taxon>Leishmania</taxon>
        <taxon>lizard Leishmania</taxon>
    </lineage>
</organism>
<proteinExistence type="predicted"/>
<dbReference type="VEuPathDB" id="TriTrypDB:LtaPh_2310051"/>
<keyword evidence="2" id="KW-1185">Reference proteome</keyword>
<dbReference type="EMBL" id="BLBS01000030">
    <property type="protein sequence ID" value="GET88734.1"/>
    <property type="molecule type" value="Genomic_DNA"/>
</dbReference>
<accession>A0A640KI55</accession>
<dbReference type="Proteomes" id="UP000419144">
    <property type="component" value="Unassembled WGS sequence"/>
</dbReference>
<name>A0A640KI55_LEITA</name>
<comment type="caution">
    <text evidence="1">The sequence shown here is derived from an EMBL/GenBank/DDBJ whole genome shotgun (WGS) entry which is preliminary data.</text>
</comment>
<evidence type="ECO:0000313" key="2">
    <source>
        <dbReference type="Proteomes" id="UP000419144"/>
    </source>
</evidence>
<evidence type="ECO:0000313" key="1">
    <source>
        <dbReference type="EMBL" id="GET88734.1"/>
    </source>
</evidence>